<dbReference type="AlphaFoldDB" id="A0A3E3DWY3"/>
<evidence type="ECO:0000256" key="2">
    <source>
        <dbReference type="ARBA" id="ARBA00011643"/>
    </source>
</evidence>
<dbReference type="Proteomes" id="UP000261212">
    <property type="component" value="Unassembled WGS sequence"/>
</dbReference>
<dbReference type="Gene3D" id="1.10.285.10">
    <property type="entry name" value="Glutamate Dehydrogenase, chain A, domain 3"/>
    <property type="match status" value="2"/>
</dbReference>
<dbReference type="Pfam" id="PF00208">
    <property type="entry name" value="ELFV_dehydrog"/>
    <property type="match status" value="1"/>
</dbReference>
<comment type="caution">
    <text evidence="11">The sequence shown here is derived from an EMBL/GenBank/DDBJ whole genome shotgun (WGS) entry which is preliminary data.</text>
</comment>
<dbReference type="PRINTS" id="PR00082">
    <property type="entry name" value="GLFDHDRGNASE"/>
</dbReference>
<accession>A0A3E3DWY3</accession>
<evidence type="ECO:0000256" key="7">
    <source>
        <dbReference type="PIRSR" id="PIRSR000185-2"/>
    </source>
</evidence>
<dbReference type="InterPro" id="IPR033922">
    <property type="entry name" value="NAD_bind_Glu_DH"/>
</dbReference>
<dbReference type="Gene3D" id="3.40.50.720">
    <property type="entry name" value="NAD(P)-binding Rossmann-like Domain"/>
    <property type="match status" value="1"/>
</dbReference>
<evidence type="ECO:0000259" key="10">
    <source>
        <dbReference type="SMART" id="SM00839"/>
    </source>
</evidence>
<dbReference type="SUPFAM" id="SSF53223">
    <property type="entry name" value="Aminoacid dehydrogenase-like, N-terminal domain"/>
    <property type="match status" value="1"/>
</dbReference>
<evidence type="ECO:0000256" key="1">
    <source>
        <dbReference type="ARBA" id="ARBA00006382"/>
    </source>
</evidence>
<feature type="domain" description="Glutamate/phenylalanine/leucine/valine/L-tryptophan dehydrogenase C-terminal" evidence="10">
    <location>
        <begin position="202"/>
        <end position="445"/>
    </location>
</feature>
<dbReference type="InterPro" id="IPR046346">
    <property type="entry name" value="Aminoacid_DH-like_N_sf"/>
</dbReference>
<keyword evidence="7" id="KW-0520">NAD</keyword>
<sequence length="447" mass="49177">MDYINKVLEEVKAKNPNEPEFNQAVMEVLESLRPVIEAHPEYEDMGILERLTEPERAIMFKVPWVDDKGKVQVNRGFRVQFNGAIGPYKGGLRFHPSVNLSVVKFLGFEQVFKNSLTTLPIGGGKGGSDFDPQGKSDAEIMRFCQSFMSELYRHIGPDVDVPAGDIGVGGREIGYLYGQYRRIRGAFENGVLTGKGLPYGGSLIRPEATGFGVMYYASEVLKVLGDSFKDKTIVLSGYGNVAWGVCIKAKEMGAKVVSISGRDGYVYDKDGINTDEKIDFLLQIRERNDVKLKDYAEKFGAEFHAKEKPWGLKGDIAIPCATQNEIGIEEAKKLKENGIKLVVEGANMPTTPEAMEYFKENEVVLGPAKAANAGGVATSALEMAQNSMRYSWTAEEVDAKLKEIMKNIHENSKNASEKYGLGYDLVAGANIAGFEKVVEAMIAQGVY</sequence>
<feature type="binding site" evidence="7">
    <location>
        <position position="110"/>
    </location>
    <ligand>
        <name>substrate</name>
    </ligand>
</feature>
<dbReference type="NCBIfam" id="NF006929">
    <property type="entry name" value="PRK09414.1"/>
    <property type="match status" value="1"/>
</dbReference>
<feature type="binding site" evidence="7">
    <location>
        <position position="209"/>
    </location>
    <ligand>
        <name>NAD(+)</name>
        <dbReference type="ChEBI" id="CHEBI:57540"/>
    </ligand>
</feature>
<dbReference type="InterPro" id="IPR006096">
    <property type="entry name" value="Glu/Leu/Phe/Val/Trp_DH_C"/>
</dbReference>
<evidence type="ECO:0000256" key="8">
    <source>
        <dbReference type="PIRSR" id="PIRSR000185-3"/>
    </source>
</evidence>
<evidence type="ECO:0000256" key="9">
    <source>
        <dbReference type="RuleBase" id="RU004417"/>
    </source>
</evidence>
<dbReference type="PANTHER" id="PTHR43571:SF1">
    <property type="entry name" value="NADP-SPECIFIC GLUTAMATE DEHYDROGENASE 1-RELATED"/>
    <property type="match status" value="1"/>
</dbReference>
<dbReference type="GO" id="GO:0004354">
    <property type="term" value="F:glutamate dehydrogenase (NADP+) activity"/>
    <property type="evidence" value="ECO:0007669"/>
    <property type="project" value="TreeGrafter"/>
</dbReference>
<evidence type="ECO:0000256" key="5">
    <source>
        <dbReference type="PIRNR" id="PIRNR000185"/>
    </source>
</evidence>
<dbReference type="SUPFAM" id="SSF51735">
    <property type="entry name" value="NAD(P)-binding Rossmann-fold domains"/>
    <property type="match status" value="1"/>
</dbReference>
<dbReference type="InterPro" id="IPR014362">
    <property type="entry name" value="Glu_DH"/>
</dbReference>
<dbReference type="GO" id="GO:0000166">
    <property type="term" value="F:nucleotide binding"/>
    <property type="evidence" value="ECO:0007669"/>
    <property type="project" value="UniProtKB-KW"/>
</dbReference>
<dbReference type="Gene3D" id="3.40.50.10860">
    <property type="entry name" value="Leucine Dehydrogenase, chain A, domain 1"/>
    <property type="match status" value="1"/>
</dbReference>
<feature type="site" description="Important for catalysis" evidence="8">
    <location>
        <position position="165"/>
    </location>
</feature>
<dbReference type="FunFam" id="3.40.50.10860:FF:000002">
    <property type="entry name" value="Glutamate dehydrogenase"/>
    <property type="match status" value="1"/>
</dbReference>
<dbReference type="EMBL" id="QUSM01000004">
    <property type="protein sequence ID" value="RGD73770.1"/>
    <property type="molecule type" value="Genomic_DNA"/>
</dbReference>
<feature type="active site" description="Proton donor" evidence="6">
    <location>
        <position position="125"/>
    </location>
</feature>
<dbReference type="InterPro" id="IPR006095">
    <property type="entry name" value="Glu/Leu/Phe/Val/Trp_DH"/>
</dbReference>
<keyword evidence="4 5" id="KW-0560">Oxidoreductase</keyword>
<organism evidence="11 12">
    <name type="scientific">Anaerofustis stercorihominis</name>
    <dbReference type="NCBI Taxonomy" id="214853"/>
    <lineage>
        <taxon>Bacteria</taxon>
        <taxon>Bacillati</taxon>
        <taxon>Bacillota</taxon>
        <taxon>Clostridia</taxon>
        <taxon>Eubacteriales</taxon>
        <taxon>Eubacteriaceae</taxon>
        <taxon>Anaerofustis</taxon>
    </lineage>
</organism>
<gene>
    <name evidence="11" type="ORF">DW687_08285</name>
</gene>
<dbReference type="SMART" id="SM00839">
    <property type="entry name" value="ELFV_dehydrog"/>
    <property type="match status" value="1"/>
</dbReference>
<dbReference type="GeneID" id="97999930"/>
<feature type="binding site" evidence="7">
    <location>
        <position position="379"/>
    </location>
    <ligand>
        <name>substrate</name>
    </ligand>
</feature>
<reference evidence="11 12" key="1">
    <citation type="submission" date="2018-08" db="EMBL/GenBank/DDBJ databases">
        <title>A genome reference for cultivated species of the human gut microbiota.</title>
        <authorList>
            <person name="Zou Y."/>
            <person name="Xue W."/>
            <person name="Luo G."/>
        </authorList>
    </citation>
    <scope>NUCLEOTIDE SEQUENCE [LARGE SCALE GENOMIC DNA]</scope>
    <source>
        <strain evidence="11 12">AM25-6</strain>
    </source>
</reference>
<dbReference type="InterPro" id="IPR050724">
    <property type="entry name" value="Glu_Leu_Phe_Val_DH"/>
</dbReference>
<dbReference type="GO" id="GO:0005829">
    <property type="term" value="C:cytosol"/>
    <property type="evidence" value="ECO:0007669"/>
    <property type="project" value="TreeGrafter"/>
</dbReference>
<evidence type="ECO:0000313" key="12">
    <source>
        <dbReference type="Proteomes" id="UP000261212"/>
    </source>
</evidence>
<dbReference type="FunFam" id="1.10.285.10:FF:000001">
    <property type="entry name" value="Glutamate dehydrogenase"/>
    <property type="match status" value="1"/>
</dbReference>
<dbReference type="InterPro" id="IPR033524">
    <property type="entry name" value="Glu/Leu/Phe/Val_DH_AS"/>
</dbReference>
<dbReference type="Pfam" id="PF02812">
    <property type="entry name" value="ELFV_dehydrog_N"/>
    <property type="match status" value="1"/>
</dbReference>
<dbReference type="FunFam" id="1.10.285.10:FF:000008">
    <property type="entry name" value="Glutamate dehydrogenase"/>
    <property type="match status" value="1"/>
</dbReference>
<dbReference type="GO" id="GO:0006537">
    <property type="term" value="P:glutamate biosynthetic process"/>
    <property type="evidence" value="ECO:0007669"/>
    <property type="project" value="UniProtKB-ARBA"/>
</dbReference>
<feature type="binding site" evidence="7">
    <location>
        <position position="113"/>
    </location>
    <ligand>
        <name>substrate</name>
    </ligand>
</feature>
<comment type="similarity">
    <text evidence="1 5 9">Belongs to the Glu/Leu/Phe/Val dehydrogenases family.</text>
</comment>
<comment type="subunit">
    <text evidence="2">Homohexamer.</text>
</comment>
<evidence type="ECO:0000256" key="6">
    <source>
        <dbReference type="PIRSR" id="PIRSR000185-1"/>
    </source>
</evidence>
<protein>
    <recommendedName>
        <fullName evidence="3 5">Glutamate dehydrogenase</fullName>
    </recommendedName>
</protein>
<keyword evidence="7" id="KW-0547">Nucleotide-binding</keyword>
<evidence type="ECO:0000256" key="3">
    <source>
        <dbReference type="ARBA" id="ARBA00012896"/>
    </source>
</evidence>
<name>A0A3E3DWY3_9FIRM</name>
<evidence type="ECO:0000256" key="4">
    <source>
        <dbReference type="ARBA" id="ARBA00023002"/>
    </source>
</evidence>
<dbReference type="FunFam" id="3.40.50.720:FF:000030">
    <property type="entry name" value="Glutamate dehydrogenase"/>
    <property type="match status" value="1"/>
</dbReference>
<dbReference type="PIRSF" id="PIRSF000185">
    <property type="entry name" value="Glu_DH"/>
    <property type="match status" value="1"/>
</dbReference>
<feature type="binding site" evidence="7">
    <location>
        <position position="164"/>
    </location>
    <ligand>
        <name>substrate</name>
    </ligand>
</feature>
<dbReference type="PANTHER" id="PTHR43571">
    <property type="entry name" value="NADP-SPECIFIC GLUTAMATE DEHYDROGENASE 1-RELATED"/>
    <property type="match status" value="1"/>
</dbReference>
<feature type="binding site" evidence="7">
    <location>
        <position position="89"/>
    </location>
    <ligand>
        <name>substrate</name>
    </ligand>
</feature>
<dbReference type="InterPro" id="IPR036291">
    <property type="entry name" value="NAD(P)-bd_dom_sf"/>
</dbReference>
<dbReference type="CDD" id="cd05313">
    <property type="entry name" value="NAD_bind_2_Glu_DH"/>
    <property type="match status" value="1"/>
</dbReference>
<proteinExistence type="inferred from homology"/>
<dbReference type="InterPro" id="IPR006097">
    <property type="entry name" value="Glu/Leu/Phe/Val/Trp_DH_dimer"/>
</dbReference>
<dbReference type="RefSeq" id="WP_007049532.1">
    <property type="nucleotide sequence ID" value="NZ_CABKNJ010000003.1"/>
</dbReference>
<dbReference type="PROSITE" id="PS00074">
    <property type="entry name" value="GLFV_DEHYDROGENASE"/>
    <property type="match status" value="1"/>
</dbReference>
<feature type="binding site" evidence="7">
    <location>
        <position position="240"/>
    </location>
    <ligand>
        <name>NAD(+)</name>
        <dbReference type="ChEBI" id="CHEBI:57540"/>
    </ligand>
</feature>
<evidence type="ECO:0000313" key="11">
    <source>
        <dbReference type="EMBL" id="RGD73770.1"/>
    </source>
</evidence>